<dbReference type="PANTHER" id="PTHR12320">
    <property type="entry name" value="PROTEIN PHOSPHATASE 2C"/>
    <property type="match status" value="1"/>
</dbReference>
<proteinExistence type="inferred from homology"/>
<evidence type="ECO:0000259" key="3">
    <source>
        <dbReference type="PROSITE" id="PS51746"/>
    </source>
</evidence>
<sequence>MTRLQLPLGPRTASTPWRSAPHLDEAQKKSLRFESASAARQHPFKEQQQYIYADAVCCGSKWLGVCDGVSGVQKMGIAPDVLPRELLTQCQKVMESCARDEHGAWVLSMLKEAFAATSALGATTVLLACIEDCQRLALITLGDCALLLLRPTNGDELRRSFRSQRVMMGEKTPAQVLRLPHQITGDMKELVEDCRLDMVHIRHGDLVVLGTDGIFDNLSDEAITEIVQRCCSQADDDVGQMVTAKQSRLVQQLPVLYKARPLPSAAQLQQAAVSLVDAAIRNVVLVPDPAAPPLVARGNPDDTTVIVALVVEEGRAMESDSDVELQDVYPEAEAMLSQVACAERGVCSAGFWPICCYTATIDRDDNEDSEMSSEHMEDDSRKVKWMSWR</sequence>
<dbReference type="InterPro" id="IPR001932">
    <property type="entry name" value="PPM-type_phosphatase-like_dom"/>
</dbReference>
<dbReference type="Proteomes" id="UP001642464">
    <property type="component" value="Unassembled WGS sequence"/>
</dbReference>
<evidence type="ECO:0000256" key="2">
    <source>
        <dbReference type="SAM" id="MobiDB-lite"/>
    </source>
</evidence>
<evidence type="ECO:0000256" key="1">
    <source>
        <dbReference type="RuleBase" id="RU366020"/>
    </source>
</evidence>
<keyword evidence="1" id="KW-0904">Protein phosphatase</keyword>
<comment type="cofactor">
    <cofactor evidence="1">
        <name>Mn(2+)</name>
        <dbReference type="ChEBI" id="CHEBI:29035"/>
    </cofactor>
</comment>
<dbReference type="InterPro" id="IPR036457">
    <property type="entry name" value="PPM-type-like_dom_sf"/>
</dbReference>
<dbReference type="EC" id="3.1.3.16" evidence="1"/>
<dbReference type="PANTHER" id="PTHR12320:SF1">
    <property type="entry name" value="PROTEIN PHOSPHATASE PTC7 HOMOLOG"/>
    <property type="match status" value="1"/>
</dbReference>
<keyword evidence="1" id="KW-0460">Magnesium</keyword>
<comment type="cofactor">
    <cofactor evidence="1">
        <name>Mg(2+)</name>
        <dbReference type="ChEBI" id="CHEBI:18420"/>
    </cofactor>
</comment>
<dbReference type="PROSITE" id="PS51746">
    <property type="entry name" value="PPM_2"/>
    <property type="match status" value="1"/>
</dbReference>
<gene>
    <name evidence="4" type="ORF">SCF082_LOCUS15234</name>
</gene>
<feature type="compositionally biased region" description="Basic and acidic residues" evidence="2">
    <location>
        <begin position="372"/>
        <end position="382"/>
    </location>
</feature>
<reference evidence="4 5" key="1">
    <citation type="submission" date="2024-02" db="EMBL/GenBank/DDBJ databases">
        <authorList>
            <person name="Chen Y."/>
            <person name="Shah S."/>
            <person name="Dougan E. K."/>
            <person name="Thang M."/>
            <person name="Chan C."/>
        </authorList>
    </citation>
    <scope>NUCLEOTIDE SEQUENCE [LARGE SCALE GENOMIC DNA]</scope>
</reference>
<dbReference type="InterPro" id="IPR039123">
    <property type="entry name" value="PPTC7"/>
</dbReference>
<dbReference type="EMBL" id="CAXAMM010009724">
    <property type="protein sequence ID" value="CAK9021190.1"/>
    <property type="molecule type" value="Genomic_DNA"/>
</dbReference>
<comment type="catalytic activity">
    <reaction evidence="1">
        <text>O-phospho-L-threonyl-[protein] + H2O = L-threonyl-[protein] + phosphate</text>
        <dbReference type="Rhea" id="RHEA:47004"/>
        <dbReference type="Rhea" id="RHEA-COMP:11060"/>
        <dbReference type="Rhea" id="RHEA-COMP:11605"/>
        <dbReference type="ChEBI" id="CHEBI:15377"/>
        <dbReference type="ChEBI" id="CHEBI:30013"/>
        <dbReference type="ChEBI" id="CHEBI:43474"/>
        <dbReference type="ChEBI" id="CHEBI:61977"/>
        <dbReference type="EC" id="3.1.3.16"/>
    </reaction>
</comment>
<feature type="domain" description="PPM-type phosphatase" evidence="3">
    <location>
        <begin position="30"/>
        <end position="310"/>
    </location>
</feature>
<keyword evidence="1" id="KW-0378">Hydrolase</keyword>
<comment type="caution">
    <text evidence="4">The sequence shown here is derived from an EMBL/GenBank/DDBJ whole genome shotgun (WGS) entry which is preliminary data.</text>
</comment>
<accession>A0ABP0K319</accession>
<comment type="similarity">
    <text evidence="1">Belongs to the PP2C family.</text>
</comment>
<keyword evidence="1" id="KW-0479">Metal-binding</keyword>
<comment type="catalytic activity">
    <reaction evidence="1">
        <text>O-phospho-L-seryl-[protein] + H2O = L-seryl-[protein] + phosphate</text>
        <dbReference type="Rhea" id="RHEA:20629"/>
        <dbReference type="Rhea" id="RHEA-COMP:9863"/>
        <dbReference type="Rhea" id="RHEA-COMP:11604"/>
        <dbReference type="ChEBI" id="CHEBI:15377"/>
        <dbReference type="ChEBI" id="CHEBI:29999"/>
        <dbReference type="ChEBI" id="CHEBI:43474"/>
        <dbReference type="ChEBI" id="CHEBI:83421"/>
        <dbReference type="EC" id="3.1.3.16"/>
    </reaction>
</comment>
<dbReference type="SUPFAM" id="SSF81606">
    <property type="entry name" value="PP2C-like"/>
    <property type="match status" value="1"/>
</dbReference>
<keyword evidence="1" id="KW-0464">Manganese</keyword>
<feature type="region of interest" description="Disordered" evidence="2">
    <location>
        <begin position="1"/>
        <end position="21"/>
    </location>
</feature>
<name>A0ABP0K319_9DINO</name>
<protein>
    <recommendedName>
        <fullName evidence="1">Protein phosphatase</fullName>
        <ecNumber evidence="1">3.1.3.16</ecNumber>
    </recommendedName>
</protein>
<evidence type="ECO:0000313" key="4">
    <source>
        <dbReference type="EMBL" id="CAK9021190.1"/>
    </source>
</evidence>
<feature type="region of interest" description="Disordered" evidence="2">
    <location>
        <begin position="366"/>
        <end position="389"/>
    </location>
</feature>
<dbReference type="SMART" id="SM00332">
    <property type="entry name" value="PP2Cc"/>
    <property type="match status" value="1"/>
</dbReference>
<dbReference type="Gene3D" id="3.60.40.10">
    <property type="entry name" value="PPM-type phosphatase domain"/>
    <property type="match status" value="1"/>
</dbReference>
<evidence type="ECO:0000313" key="5">
    <source>
        <dbReference type="Proteomes" id="UP001642464"/>
    </source>
</evidence>
<keyword evidence="5" id="KW-1185">Reference proteome</keyword>
<organism evidence="4 5">
    <name type="scientific">Durusdinium trenchii</name>
    <dbReference type="NCBI Taxonomy" id="1381693"/>
    <lineage>
        <taxon>Eukaryota</taxon>
        <taxon>Sar</taxon>
        <taxon>Alveolata</taxon>
        <taxon>Dinophyceae</taxon>
        <taxon>Suessiales</taxon>
        <taxon>Symbiodiniaceae</taxon>
        <taxon>Durusdinium</taxon>
    </lineage>
</organism>